<keyword evidence="3" id="KW-1185">Reference proteome</keyword>
<comment type="caution">
    <text evidence="2">The sequence shown here is derived from an EMBL/GenBank/DDBJ whole genome shotgun (WGS) entry which is preliminary data.</text>
</comment>
<feature type="domain" description="Trafficking protein particle complex subunit 13 C-terminal" evidence="1">
    <location>
        <begin position="2"/>
        <end position="50"/>
    </location>
</feature>
<dbReference type="PANTHER" id="PTHR13134">
    <property type="entry name" value="TRAFFICKING PROTEIN PARTICLE COMPLEX SUBUNIT 13"/>
    <property type="match status" value="1"/>
</dbReference>
<sequence length="62" mass="6995">MINGLQTMALPQLEASGSTDFHLNLIATKLGVQRIMGITVFDTREKRNYDPLPDLEIFVDMD</sequence>
<dbReference type="GO" id="GO:1990072">
    <property type="term" value="C:TRAPPIII protein complex"/>
    <property type="evidence" value="ECO:0007669"/>
    <property type="project" value="TreeGrafter"/>
</dbReference>
<reference evidence="2 3" key="1">
    <citation type="journal article" date="2021" name="Commun. Biol.">
        <title>The genome of Shorea leprosula (Dipterocarpaceae) highlights the ecological relevance of drought in aseasonal tropical rainforests.</title>
        <authorList>
            <person name="Ng K.K.S."/>
            <person name="Kobayashi M.J."/>
            <person name="Fawcett J.A."/>
            <person name="Hatakeyama M."/>
            <person name="Paape T."/>
            <person name="Ng C.H."/>
            <person name="Ang C.C."/>
            <person name="Tnah L.H."/>
            <person name="Lee C.T."/>
            <person name="Nishiyama T."/>
            <person name="Sese J."/>
            <person name="O'Brien M.J."/>
            <person name="Copetti D."/>
            <person name="Mohd Noor M.I."/>
            <person name="Ong R.C."/>
            <person name="Putra M."/>
            <person name="Sireger I.Z."/>
            <person name="Indrioko S."/>
            <person name="Kosugi Y."/>
            <person name="Izuno A."/>
            <person name="Isagi Y."/>
            <person name="Lee S.L."/>
            <person name="Shimizu K.K."/>
        </authorList>
    </citation>
    <scope>NUCLEOTIDE SEQUENCE [LARGE SCALE GENOMIC DNA]</scope>
    <source>
        <strain evidence="2">214</strain>
    </source>
</reference>
<dbReference type="EMBL" id="BPVZ01000016">
    <property type="protein sequence ID" value="GKV00913.1"/>
    <property type="molecule type" value="Genomic_DNA"/>
</dbReference>
<dbReference type="InterPro" id="IPR055428">
    <property type="entry name" value="TRAPPC13_C"/>
</dbReference>
<name>A0AAV5IRM9_9ROSI</name>
<dbReference type="AlphaFoldDB" id="A0AAV5IRM9"/>
<dbReference type="Proteomes" id="UP001054252">
    <property type="component" value="Unassembled WGS sequence"/>
</dbReference>
<organism evidence="2 3">
    <name type="scientific">Rubroshorea leprosula</name>
    <dbReference type="NCBI Taxonomy" id="152421"/>
    <lineage>
        <taxon>Eukaryota</taxon>
        <taxon>Viridiplantae</taxon>
        <taxon>Streptophyta</taxon>
        <taxon>Embryophyta</taxon>
        <taxon>Tracheophyta</taxon>
        <taxon>Spermatophyta</taxon>
        <taxon>Magnoliopsida</taxon>
        <taxon>eudicotyledons</taxon>
        <taxon>Gunneridae</taxon>
        <taxon>Pentapetalae</taxon>
        <taxon>rosids</taxon>
        <taxon>malvids</taxon>
        <taxon>Malvales</taxon>
        <taxon>Dipterocarpaceae</taxon>
        <taxon>Rubroshorea</taxon>
    </lineage>
</organism>
<evidence type="ECO:0000313" key="2">
    <source>
        <dbReference type="EMBL" id="GKV00913.1"/>
    </source>
</evidence>
<gene>
    <name evidence="2" type="ORF">SLEP1_g13521</name>
</gene>
<protein>
    <recommendedName>
        <fullName evidence="1">Trafficking protein particle complex subunit 13 C-terminal domain-containing protein</fullName>
    </recommendedName>
</protein>
<evidence type="ECO:0000313" key="3">
    <source>
        <dbReference type="Proteomes" id="UP001054252"/>
    </source>
</evidence>
<proteinExistence type="predicted"/>
<evidence type="ECO:0000259" key="1">
    <source>
        <dbReference type="Pfam" id="PF23643"/>
    </source>
</evidence>
<dbReference type="InterPro" id="IPR010378">
    <property type="entry name" value="TRAPPC13"/>
</dbReference>
<dbReference type="Pfam" id="PF23643">
    <property type="entry name" value="TRAPPC13_C"/>
    <property type="match status" value="1"/>
</dbReference>
<accession>A0AAV5IRM9</accession>
<dbReference type="PANTHER" id="PTHR13134:SF3">
    <property type="entry name" value="TRAFFICKING PROTEIN PARTICLE COMPLEX SUBUNIT 13"/>
    <property type="match status" value="1"/>
</dbReference>